<protein>
    <recommendedName>
        <fullName evidence="12">Ciliary neurotrophic factor receptor</fullName>
    </recommendedName>
</protein>
<keyword evidence="6" id="KW-1133">Transmembrane helix</keyword>
<dbReference type="SMART" id="SM00409">
    <property type="entry name" value="IG"/>
    <property type="match status" value="2"/>
</dbReference>
<dbReference type="PROSITE" id="PS01354">
    <property type="entry name" value="HEMATOPO_REC_L_F3"/>
    <property type="match status" value="1"/>
</dbReference>
<feature type="signal peptide" evidence="7">
    <location>
        <begin position="1"/>
        <end position="21"/>
    </location>
</feature>
<feature type="domain" description="Fibronectin type-III" evidence="9">
    <location>
        <begin position="205"/>
        <end position="305"/>
    </location>
</feature>
<dbReference type="Pfam" id="PF24031">
    <property type="entry name" value="FN3_IL27B_N"/>
    <property type="match status" value="1"/>
</dbReference>
<keyword evidence="2 7" id="KW-0732">Signal</keyword>
<sequence>MANIVTSVCYVVLAAVVVVYAQRRGQQGGRIQYARIGSNVTMQCGSLDNDASVTWKVNGTDVKAKRREEGPRLILLEVDMSSNGLYSCFQNPDGQRRDQITFRIGLPPREPQVTCRSNTYPKGFYCSWHLLHPTYIPTEFEVDVQHNQKSLEVKRDDVHKNRCHVKFPELFSSYPYQVNVTAINELGRASTAISFEESNMVKPDPPEKVVARPIPNNARRLEVTWNSPSTWPDIESFPLKYFLRYRPLIRDQWQHVELSDSTSHTITDAYVGKEYIIQVAAKDMEIGTWSDWSVAVHATPWTEEPKPITSTTEVDLPIETTPSAAPPSPRPRVGGATGGCSALLCSSHILLACVLLSMMWSDTEQRVCEGLEELWIYKMPGLVSCASGLIVIGILTLSCIHINSEILSNEVSDVQFGALGSTVTLSCRGSHPGSVVVWKHNGSSGRARQTSSLDGTLTLTNTTLSMEGNYSCHEPRGGVLLQSITLRLGYAPEYVSVSCKLPSHFKMMCTWTQLVRTHLPTKYISSYRADNEPSEPCEQESMDVNKCTISDPKFWASKHLVTITEVNPLGSRSTVAYVDVNKNLKPDAPEELICQQVNGEPTQLFVRWKPPDSWPSDASVAFPLKFELQYKPVGSKFWSKMETEDTSLVIMDALMGHLHYIRVRAQDAFINHSQWSEWSQVVQAQPWSDPSMIPEVTTDHIFEIIFPSTFPVKATATADPSFEENGSQVLIVLGLLAAVMVVVVFTITVLLCMRNRRRGNVTKHELTSMVKMKSLLI</sequence>
<organism evidence="10 11">
    <name type="scientific">Hemibagrus wyckioides</name>
    <dbReference type="NCBI Taxonomy" id="337641"/>
    <lineage>
        <taxon>Eukaryota</taxon>
        <taxon>Metazoa</taxon>
        <taxon>Chordata</taxon>
        <taxon>Craniata</taxon>
        <taxon>Vertebrata</taxon>
        <taxon>Euteleostomi</taxon>
        <taxon>Actinopterygii</taxon>
        <taxon>Neopterygii</taxon>
        <taxon>Teleostei</taxon>
        <taxon>Ostariophysi</taxon>
        <taxon>Siluriformes</taxon>
        <taxon>Bagridae</taxon>
        <taxon>Hemibagrus</taxon>
    </lineage>
</organism>
<comment type="similarity">
    <text evidence="1">Belongs to the type I cytokine receptor family. Type 3 subfamily.</text>
</comment>
<dbReference type="GO" id="GO:0004896">
    <property type="term" value="F:cytokine receptor activity"/>
    <property type="evidence" value="ECO:0007669"/>
    <property type="project" value="InterPro"/>
</dbReference>
<dbReference type="PROSITE" id="PS50835">
    <property type="entry name" value="IG_LIKE"/>
    <property type="match status" value="2"/>
</dbReference>
<keyword evidence="6" id="KW-0472">Membrane</keyword>
<evidence type="ECO:0000256" key="4">
    <source>
        <dbReference type="ARBA" id="ARBA00023180"/>
    </source>
</evidence>
<dbReference type="FunFam" id="2.60.40.10:FF:000564">
    <property type="entry name" value="Ciliary neurotrophic factor receptor subunit alpha"/>
    <property type="match status" value="1"/>
</dbReference>
<dbReference type="InterPro" id="IPR003599">
    <property type="entry name" value="Ig_sub"/>
</dbReference>
<keyword evidence="11" id="KW-1185">Reference proteome</keyword>
<dbReference type="AlphaFoldDB" id="A0A9D3NKB2"/>
<dbReference type="Proteomes" id="UP000824219">
    <property type="component" value="Linkage Group LG16"/>
</dbReference>
<dbReference type="SMART" id="SM00408">
    <property type="entry name" value="IGc2"/>
    <property type="match status" value="2"/>
</dbReference>
<dbReference type="SUPFAM" id="SSF49265">
    <property type="entry name" value="Fibronectin type III"/>
    <property type="match status" value="4"/>
</dbReference>
<dbReference type="InterPro" id="IPR003598">
    <property type="entry name" value="Ig_sub2"/>
</dbReference>
<evidence type="ECO:0008006" key="12">
    <source>
        <dbReference type="Google" id="ProtNLM"/>
    </source>
</evidence>
<evidence type="ECO:0000256" key="1">
    <source>
        <dbReference type="ARBA" id="ARBA00010890"/>
    </source>
</evidence>
<dbReference type="InterPro" id="IPR003530">
    <property type="entry name" value="Hematopoietin_rcpt_L_F3_CS"/>
</dbReference>
<keyword evidence="3" id="KW-0677">Repeat</keyword>
<dbReference type="PANTHER" id="PTHR48483">
    <property type="entry name" value="INTERLEUKIN-27 SUBUNIT BETA"/>
    <property type="match status" value="1"/>
</dbReference>
<evidence type="ECO:0000259" key="8">
    <source>
        <dbReference type="PROSITE" id="PS50835"/>
    </source>
</evidence>
<keyword evidence="6" id="KW-0812">Transmembrane</keyword>
<dbReference type="SMART" id="SM00060">
    <property type="entry name" value="FN3"/>
    <property type="match status" value="3"/>
</dbReference>
<reference evidence="10 11" key="1">
    <citation type="submission" date="2021-06" db="EMBL/GenBank/DDBJ databases">
        <title>Chromosome-level genome assembly of the red-tail catfish (Hemibagrus wyckioides).</title>
        <authorList>
            <person name="Shao F."/>
        </authorList>
    </citation>
    <scope>NUCLEOTIDE SEQUENCE [LARGE SCALE GENOMIC DNA]</scope>
    <source>
        <strain evidence="10">EC202008001</strain>
        <tissue evidence="10">Blood</tissue>
    </source>
</reference>
<comment type="caution">
    <text evidence="10">The sequence shown here is derived from an EMBL/GenBank/DDBJ whole genome shotgun (WGS) entry which is preliminary data.</text>
</comment>
<evidence type="ECO:0000256" key="3">
    <source>
        <dbReference type="ARBA" id="ARBA00022737"/>
    </source>
</evidence>
<keyword evidence="4" id="KW-0325">Glycoprotein</keyword>
<dbReference type="InterPro" id="IPR053073">
    <property type="entry name" value="IL11/IL27_subunit_beta"/>
</dbReference>
<evidence type="ECO:0000313" key="10">
    <source>
        <dbReference type="EMBL" id="KAG7322798.1"/>
    </source>
</evidence>
<evidence type="ECO:0000256" key="2">
    <source>
        <dbReference type="ARBA" id="ARBA00022729"/>
    </source>
</evidence>
<gene>
    <name evidence="10" type="ORF">KOW79_014144</name>
</gene>
<proteinExistence type="inferred from homology"/>
<dbReference type="InterPro" id="IPR013783">
    <property type="entry name" value="Ig-like_fold"/>
</dbReference>
<dbReference type="Gene3D" id="2.60.40.10">
    <property type="entry name" value="Immunoglobulins"/>
    <property type="match status" value="6"/>
</dbReference>
<dbReference type="FunFam" id="2.60.40.10:FF:000136">
    <property type="entry name" value="Ciliary neurotrophic factor receptor alpha"/>
    <property type="match status" value="1"/>
</dbReference>
<dbReference type="SUPFAM" id="SSF48726">
    <property type="entry name" value="Immunoglobulin"/>
    <property type="match status" value="2"/>
</dbReference>
<dbReference type="PROSITE" id="PS50853">
    <property type="entry name" value="FN3"/>
    <property type="match status" value="3"/>
</dbReference>
<dbReference type="Pfam" id="PF13927">
    <property type="entry name" value="Ig_3"/>
    <property type="match status" value="1"/>
</dbReference>
<dbReference type="PANTHER" id="PTHR48483:SF2">
    <property type="entry name" value="INTERLEUKIN-27 SUBUNIT BETA"/>
    <property type="match status" value="1"/>
</dbReference>
<feature type="domain" description="Ig-like" evidence="8">
    <location>
        <begin position="420"/>
        <end position="472"/>
    </location>
</feature>
<feature type="domain" description="Fibronectin type-III" evidence="9">
    <location>
        <begin position="107"/>
        <end position="204"/>
    </location>
</feature>
<dbReference type="InterPro" id="IPR003961">
    <property type="entry name" value="FN3_dom"/>
</dbReference>
<name>A0A9D3NKB2_9TELE</name>
<dbReference type="OrthoDB" id="9927622at2759"/>
<evidence type="ECO:0000259" key="9">
    <source>
        <dbReference type="PROSITE" id="PS50853"/>
    </source>
</evidence>
<dbReference type="InterPro" id="IPR007110">
    <property type="entry name" value="Ig-like_dom"/>
</dbReference>
<dbReference type="CDD" id="cd00063">
    <property type="entry name" value="FN3"/>
    <property type="match status" value="2"/>
</dbReference>
<feature type="transmembrane region" description="Helical" evidence="6">
    <location>
        <begin position="729"/>
        <end position="753"/>
    </location>
</feature>
<feature type="domain" description="Ig-like" evidence="8">
    <location>
        <begin position="37"/>
        <end position="88"/>
    </location>
</feature>
<dbReference type="InterPro" id="IPR036116">
    <property type="entry name" value="FN3_sf"/>
</dbReference>
<keyword evidence="5" id="KW-0393">Immunoglobulin domain</keyword>
<evidence type="ECO:0000256" key="7">
    <source>
        <dbReference type="SAM" id="SignalP"/>
    </source>
</evidence>
<evidence type="ECO:0000256" key="6">
    <source>
        <dbReference type="SAM" id="Phobius"/>
    </source>
</evidence>
<dbReference type="InterPro" id="IPR056621">
    <property type="entry name" value="FN3_IL27B_N"/>
</dbReference>
<dbReference type="InterPro" id="IPR036179">
    <property type="entry name" value="Ig-like_dom_sf"/>
</dbReference>
<feature type="chain" id="PRO_5039116658" description="Ciliary neurotrophic factor receptor" evidence="7">
    <location>
        <begin position="22"/>
        <end position="777"/>
    </location>
</feature>
<evidence type="ECO:0000256" key="5">
    <source>
        <dbReference type="ARBA" id="ARBA00023319"/>
    </source>
</evidence>
<dbReference type="GO" id="GO:0016020">
    <property type="term" value="C:membrane"/>
    <property type="evidence" value="ECO:0007669"/>
    <property type="project" value="InterPro"/>
</dbReference>
<accession>A0A9D3NKB2</accession>
<evidence type="ECO:0000313" key="11">
    <source>
        <dbReference type="Proteomes" id="UP000824219"/>
    </source>
</evidence>
<feature type="domain" description="Fibronectin type-III" evidence="9">
    <location>
        <begin position="588"/>
        <end position="687"/>
    </location>
</feature>
<dbReference type="EMBL" id="JAHKSW010000016">
    <property type="protein sequence ID" value="KAG7322798.1"/>
    <property type="molecule type" value="Genomic_DNA"/>
</dbReference>